<dbReference type="InterPro" id="IPR050030">
    <property type="entry name" value="OiaX"/>
</dbReference>
<comment type="cofactor">
    <cofactor evidence="1">
        <name>Mg(2+)</name>
        <dbReference type="ChEBI" id="CHEBI:18420"/>
    </cofactor>
</comment>
<dbReference type="SFLD" id="SFLDS00014">
    <property type="entry name" value="RuBisCO"/>
    <property type="match status" value="1"/>
</dbReference>
<evidence type="ECO:0000313" key="7">
    <source>
        <dbReference type="EMBL" id="ENN83654.1"/>
    </source>
</evidence>
<keyword evidence="8" id="KW-1185">Reference proteome</keyword>
<dbReference type="InterPro" id="IPR017443">
    <property type="entry name" value="RuBisCO_lsu_fd_N"/>
</dbReference>
<dbReference type="InterPro" id="IPR000685">
    <property type="entry name" value="RuBisCO_lsu_C"/>
</dbReference>
<sequence length="430" mass="46589">MIAMDLAQRRPSDILVTYRIETAGSAEALAVKIGSDQSTGTFVDLPGETPQLKARAAARVVAFEKLDSVEVPSLPAAGEVFNRAETTIAYPLEAVGTDLAAVTTVALGGVWSIKEFTGLRVIGLQLPPEFEGVYPGPQFGIEGSRRLTGVYNRPIIGTIIKPALGLTPDETAQVVAELVASGVDFIKDDEKLMSPPYSSLEARVKAIMPIIRDQEQRTGKKVMYAFGISDVDPDEMVRKHDLVVREGGNAAVININSIGMGAFLFLRRRSSLVLHAHRNGWDLLTRHPGLGFDFSVYQQLWRLLGVDQFQINGIAAKYWEPDASFVQSFHDLQKPIFSDADRPLPVVCSGQWGGQAPETYRRTEQTLDHLYLCGGGVVSHPGGPSAGVRAVRAAWDAAVAGIDLHEYAKSHPELAQSLAKFGSKTVSEGR</sequence>
<comment type="caution">
    <text evidence="7">The sequence shown here is derived from an EMBL/GenBank/DDBJ whole genome shotgun (WGS) entry which is preliminary data.</text>
</comment>
<dbReference type="Pfam" id="PF02788">
    <property type="entry name" value="RuBisCO_large_N"/>
    <property type="match status" value="1"/>
</dbReference>
<dbReference type="EMBL" id="AQHN01000096">
    <property type="protein sequence ID" value="ENN83654.1"/>
    <property type="molecule type" value="Genomic_DNA"/>
</dbReference>
<evidence type="ECO:0000259" key="6">
    <source>
        <dbReference type="Pfam" id="PF02788"/>
    </source>
</evidence>
<dbReference type="GO" id="GO:0015977">
    <property type="term" value="P:carbon fixation"/>
    <property type="evidence" value="ECO:0007669"/>
    <property type="project" value="InterPro"/>
</dbReference>
<dbReference type="InterPro" id="IPR020878">
    <property type="entry name" value="RuBisCo_large_chain_AS"/>
</dbReference>
<keyword evidence="7" id="KW-0614">Plasmid</keyword>
<dbReference type="Gene3D" id="3.20.20.110">
    <property type="entry name" value="Ribulose bisphosphate carboxylase, large subunit, C-terminal domain"/>
    <property type="match status" value="1"/>
</dbReference>
<organism evidence="7 8">
    <name type="scientific">Rhizobium freirei PRF 81</name>
    <dbReference type="NCBI Taxonomy" id="363754"/>
    <lineage>
        <taxon>Bacteria</taxon>
        <taxon>Pseudomonadati</taxon>
        <taxon>Pseudomonadota</taxon>
        <taxon>Alphaproteobacteria</taxon>
        <taxon>Hyphomicrobiales</taxon>
        <taxon>Rhizobiaceae</taxon>
        <taxon>Rhizobium/Agrobacterium group</taxon>
        <taxon>Rhizobium</taxon>
    </lineage>
</organism>
<keyword evidence="3" id="KW-0460">Magnesium</keyword>
<evidence type="ECO:0000256" key="3">
    <source>
        <dbReference type="ARBA" id="ARBA00022842"/>
    </source>
</evidence>
<evidence type="ECO:0000256" key="4">
    <source>
        <dbReference type="RuleBase" id="RU003834"/>
    </source>
</evidence>
<feature type="domain" description="Ribulose bisphosphate carboxylase large subunit C-terminal" evidence="5">
    <location>
        <begin position="140"/>
        <end position="419"/>
    </location>
</feature>
<evidence type="ECO:0000256" key="1">
    <source>
        <dbReference type="ARBA" id="ARBA00001946"/>
    </source>
</evidence>
<gene>
    <name evidence="7" type="ORF">RHSP_74726</name>
</gene>
<dbReference type="Pfam" id="PF00016">
    <property type="entry name" value="RuBisCO_large"/>
    <property type="match status" value="1"/>
</dbReference>
<protein>
    <submittedName>
        <fullName evidence="7">Ribulose-bisphosphate carboxylase</fullName>
    </submittedName>
</protein>
<dbReference type="NCBIfam" id="NF042437">
    <property type="entry name" value="OxoIsoapPDcar_OiaX"/>
    <property type="match status" value="1"/>
</dbReference>
<evidence type="ECO:0000259" key="5">
    <source>
        <dbReference type="Pfam" id="PF00016"/>
    </source>
</evidence>
<evidence type="ECO:0000313" key="8">
    <source>
        <dbReference type="Proteomes" id="UP000012429"/>
    </source>
</evidence>
<name>N6TT60_9HYPH</name>
<geneLocation type="plasmid" evidence="7">
    <name>pPRF81b</name>
</geneLocation>
<proteinExistence type="inferred from homology"/>
<dbReference type="SUPFAM" id="SSF54966">
    <property type="entry name" value="RuBisCO, large subunit, small (N-terminal) domain"/>
    <property type="match status" value="1"/>
</dbReference>
<dbReference type="InterPro" id="IPR036376">
    <property type="entry name" value="RuBisCO_lsu_C_sf"/>
</dbReference>
<dbReference type="PANTHER" id="PTHR42704">
    <property type="entry name" value="RIBULOSE BISPHOSPHATE CARBOXYLASE"/>
    <property type="match status" value="1"/>
</dbReference>
<accession>N6TT60</accession>
<dbReference type="PATRIC" id="fig|363754.4.peg.6851"/>
<dbReference type="GO" id="GO:0000287">
    <property type="term" value="F:magnesium ion binding"/>
    <property type="evidence" value="ECO:0007669"/>
    <property type="project" value="InterPro"/>
</dbReference>
<dbReference type="SFLD" id="SFLDG00301">
    <property type="entry name" value="RuBisCO-like_proteins"/>
    <property type="match status" value="1"/>
</dbReference>
<dbReference type="AlphaFoldDB" id="N6TT60"/>
<dbReference type="PROSITE" id="PS00157">
    <property type="entry name" value="RUBISCO_LARGE"/>
    <property type="match status" value="1"/>
</dbReference>
<keyword evidence="2" id="KW-0479">Metal-binding</keyword>
<dbReference type="Gene3D" id="3.30.70.150">
    <property type="entry name" value="RuBisCO large subunit, N-terminal domain"/>
    <property type="match status" value="1"/>
</dbReference>
<comment type="similarity">
    <text evidence="4">Belongs to the RuBisCO large chain family.</text>
</comment>
<dbReference type="InterPro" id="IPR033966">
    <property type="entry name" value="RuBisCO"/>
</dbReference>
<feature type="domain" description="Ribulose bisphosphate carboxylase large subunit ferrodoxin-like N-terminal" evidence="6">
    <location>
        <begin position="10"/>
        <end position="130"/>
    </location>
</feature>
<dbReference type="Proteomes" id="UP000012429">
    <property type="component" value="Unassembled WGS sequence"/>
</dbReference>
<dbReference type="InterPro" id="IPR036422">
    <property type="entry name" value="RuBisCO_lsu_N_sf"/>
</dbReference>
<dbReference type="SUPFAM" id="SSF51649">
    <property type="entry name" value="RuBisCo, C-terminal domain"/>
    <property type="match status" value="1"/>
</dbReference>
<dbReference type="PANTHER" id="PTHR42704:SF17">
    <property type="entry name" value="RIBULOSE BISPHOSPHATE CARBOXYLASE LARGE CHAIN"/>
    <property type="match status" value="1"/>
</dbReference>
<dbReference type="GO" id="GO:0016984">
    <property type="term" value="F:ribulose-bisphosphate carboxylase activity"/>
    <property type="evidence" value="ECO:0007669"/>
    <property type="project" value="InterPro"/>
</dbReference>
<evidence type="ECO:0000256" key="2">
    <source>
        <dbReference type="ARBA" id="ARBA00022723"/>
    </source>
</evidence>
<reference evidence="7 8" key="1">
    <citation type="journal article" date="2012" name="BMC Genomics">
        <title>Genomic basis of broad host range and environmental adaptability of Rhizobium tropici CIAT 899 and Rhizobium sp. PRF 81 which are used in inoculants for common bean (Phaseolus vulgaris L.).</title>
        <authorList>
            <person name="Ormeno-Orrillo E."/>
            <person name="Menna P."/>
            <person name="Almeida L.G."/>
            <person name="Ollero F.J."/>
            <person name="Nicolas M.F."/>
            <person name="Pains Rodrigues E."/>
            <person name="Shigueyoshi Nakatani A."/>
            <person name="Silva Batista J.S."/>
            <person name="Oliveira Chueire L.M."/>
            <person name="Souza R.C."/>
            <person name="Ribeiro Vasconcelos A.T."/>
            <person name="Megias M."/>
            <person name="Hungria M."/>
            <person name="Martinez-Romero E."/>
        </authorList>
    </citation>
    <scope>NUCLEOTIDE SEQUENCE [LARGE SCALE GENOMIC DNA]</scope>
    <source>
        <strain evidence="7 8">PRF 81</strain>
        <plasmid evidence="7">pPRF81b</plasmid>
    </source>
</reference>